<feature type="transmembrane region" description="Helical" evidence="1">
    <location>
        <begin position="15"/>
        <end position="32"/>
    </location>
</feature>
<evidence type="ECO:0000313" key="2">
    <source>
        <dbReference type="EMBL" id="RKD27077.1"/>
    </source>
</evidence>
<protein>
    <submittedName>
        <fullName evidence="2">Uncharacterized protein</fullName>
    </submittedName>
</protein>
<evidence type="ECO:0000313" key="3">
    <source>
        <dbReference type="Proteomes" id="UP000284219"/>
    </source>
</evidence>
<keyword evidence="3" id="KW-1185">Reference proteome</keyword>
<gene>
    <name evidence="2" type="ORF">BEP19_00445</name>
</gene>
<accession>A0A419SRH5</accession>
<dbReference type="RefSeq" id="WP_120187898.1">
    <property type="nucleotide sequence ID" value="NZ_MCHY01000001.1"/>
</dbReference>
<dbReference type="Proteomes" id="UP000284219">
    <property type="component" value="Unassembled WGS sequence"/>
</dbReference>
<keyword evidence="1" id="KW-0812">Transmembrane</keyword>
<proteinExistence type="predicted"/>
<keyword evidence="1" id="KW-0472">Membrane</keyword>
<organism evidence="2 3">
    <name type="scientific">Ammoniphilus oxalaticus</name>
    <dbReference type="NCBI Taxonomy" id="66863"/>
    <lineage>
        <taxon>Bacteria</taxon>
        <taxon>Bacillati</taxon>
        <taxon>Bacillota</taxon>
        <taxon>Bacilli</taxon>
        <taxon>Bacillales</taxon>
        <taxon>Paenibacillaceae</taxon>
        <taxon>Aneurinibacillus group</taxon>
        <taxon>Ammoniphilus</taxon>
    </lineage>
</organism>
<dbReference type="EMBL" id="MCHY01000001">
    <property type="protein sequence ID" value="RKD27077.1"/>
    <property type="molecule type" value="Genomic_DNA"/>
</dbReference>
<comment type="caution">
    <text evidence="2">The sequence shown here is derived from an EMBL/GenBank/DDBJ whole genome shotgun (WGS) entry which is preliminary data.</text>
</comment>
<dbReference type="AlphaFoldDB" id="A0A419SRH5"/>
<keyword evidence="1" id="KW-1133">Transmembrane helix</keyword>
<sequence length="109" mass="13111">MFLELINNAFIDSSFYLYLGTILITFGVYYQLNNIFIESDYLFYNKHQNTKVNFSHMETFVINESIVIWLIITFKRIDEKDDKEDNSSSYFKNLFKIRGGQLWKETFCL</sequence>
<dbReference type="OrthoDB" id="2967280at2"/>
<name>A0A419SRH5_9BACL</name>
<reference evidence="2 3" key="1">
    <citation type="submission" date="2016-08" db="EMBL/GenBank/DDBJ databases">
        <title>Novel Firmicute Genomes.</title>
        <authorList>
            <person name="Poppleton D.I."/>
            <person name="Gribaldo S."/>
        </authorList>
    </citation>
    <scope>NUCLEOTIDE SEQUENCE [LARGE SCALE GENOMIC DNA]</scope>
    <source>
        <strain evidence="2 3">RAOx-1</strain>
    </source>
</reference>
<evidence type="ECO:0000256" key="1">
    <source>
        <dbReference type="SAM" id="Phobius"/>
    </source>
</evidence>